<keyword evidence="6" id="KW-0969">Cilium</keyword>
<keyword evidence="6" id="KW-0282">Flagellum</keyword>
<comment type="subcellular location">
    <subcellularLocation>
        <location evidence="5">Cytoplasm</location>
    </subcellularLocation>
</comment>
<evidence type="ECO:0000313" key="6">
    <source>
        <dbReference type="EMBL" id="MBD8045962.1"/>
    </source>
</evidence>
<keyword evidence="7" id="KW-1185">Reference proteome</keyword>
<keyword evidence="2 5" id="KW-1005">Bacterial flagellum biogenesis</keyword>
<dbReference type="InterPro" id="IPR003775">
    <property type="entry name" value="Flagellar_assembly_factor_FliW"/>
</dbReference>
<keyword evidence="6" id="KW-0966">Cell projection</keyword>
<evidence type="ECO:0000256" key="1">
    <source>
        <dbReference type="ARBA" id="ARBA00022490"/>
    </source>
</evidence>
<dbReference type="InterPro" id="IPR024046">
    <property type="entry name" value="Flagellar_assmbl_FliW_dom_sf"/>
</dbReference>
<evidence type="ECO:0000256" key="4">
    <source>
        <dbReference type="ARBA" id="ARBA00023186"/>
    </source>
</evidence>
<protein>
    <recommendedName>
        <fullName evidence="5">Flagellar assembly factor FliW</fullName>
    </recommendedName>
</protein>
<proteinExistence type="inferred from homology"/>
<evidence type="ECO:0000256" key="3">
    <source>
        <dbReference type="ARBA" id="ARBA00022845"/>
    </source>
</evidence>
<keyword evidence="1 5" id="KW-0963">Cytoplasm</keyword>
<comment type="function">
    <text evidence="5">Acts as an anti-CsrA protein, binds CsrA and prevents it from repressing translation of its target genes, one of which is flagellin. Binds to flagellin and participates in the assembly of the flagellum.</text>
</comment>
<keyword evidence="3 5" id="KW-0810">Translation regulation</keyword>
<comment type="caution">
    <text evidence="6">The sequence shown here is derived from an EMBL/GenBank/DDBJ whole genome shotgun (WGS) entry which is preliminary data.</text>
</comment>
<dbReference type="HAMAP" id="MF_01185">
    <property type="entry name" value="FliW"/>
    <property type="match status" value="1"/>
</dbReference>
<comment type="similarity">
    <text evidence="5">Belongs to the FliW family.</text>
</comment>
<evidence type="ECO:0000313" key="7">
    <source>
        <dbReference type="Proteomes" id="UP000627166"/>
    </source>
</evidence>
<name>A0ABR8YNY2_9CLOT</name>
<dbReference type="RefSeq" id="WP_191738938.1">
    <property type="nucleotide sequence ID" value="NZ_JACSQB010000023.1"/>
</dbReference>
<dbReference type="Proteomes" id="UP000627166">
    <property type="component" value="Unassembled WGS sequence"/>
</dbReference>
<evidence type="ECO:0000256" key="2">
    <source>
        <dbReference type="ARBA" id="ARBA00022795"/>
    </source>
</evidence>
<accession>A0ABR8YNY2</accession>
<organism evidence="6 7">
    <name type="scientific">Clostridium faecium</name>
    <dbReference type="NCBI Taxonomy" id="2762223"/>
    <lineage>
        <taxon>Bacteria</taxon>
        <taxon>Bacillati</taxon>
        <taxon>Bacillota</taxon>
        <taxon>Clostridia</taxon>
        <taxon>Eubacteriales</taxon>
        <taxon>Clostridiaceae</taxon>
        <taxon>Clostridium</taxon>
    </lineage>
</organism>
<keyword evidence="4 5" id="KW-0143">Chaperone</keyword>
<dbReference type="Pfam" id="PF02623">
    <property type="entry name" value="FliW"/>
    <property type="match status" value="1"/>
</dbReference>
<comment type="subunit">
    <text evidence="5">Interacts with translational regulator CsrA and flagellin(s).</text>
</comment>
<evidence type="ECO:0000256" key="5">
    <source>
        <dbReference type="HAMAP-Rule" id="MF_01185"/>
    </source>
</evidence>
<dbReference type="Gene3D" id="2.30.290.10">
    <property type="entry name" value="BH3618-like"/>
    <property type="match status" value="1"/>
</dbReference>
<dbReference type="EMBL" id="JACSQB010000023">
    <property type="protein sequence ID" value="MBD8045962.1"/>
    <property type="molecule type" value="Genomic_DNA"/>
</dbReference>
<dbReference type="PANTHER" id="PTHR39190:SF1">
    <property type="entry name" value="FLAGELLAR ASSEMBLY FACTOR FLIW"/>
    <property type="match status" value="1"/>
</dbReference>
<sequence length="141" mass="16396">MELNSTHHGVIRYNEEDVIFFKNGLPGFENLKKFIIFPLKDNDSFTVIHSIDEDLGIILISPFMVKEDYEFKLNENVIDELKITEPTDVMVYTTVTLNSNIEKITTNLKAPIIINRFSKLGKQIIIDNESYKIKEPIFKEK</sequence>
<reference evidence="6 7" key="1">
    <citation type="submission" date="2020-08" db="EMBL/GenBank/DDBJ databases">
        <title>A Genomic Blueprint of the Chicken Gut Microbiome.</title>
        <authorList>
            <person name="Gilroy R."/>
            <person name="Ravi A."/>
            <person name="Getino M."/>
            <person name="Pursley I."/>
            <person name="Horton D.L."/>
            <person name="Alikhan N.-F."/>
            <person name="Baker D."/>
            <person name="Gharbi K."/>
            <person name="Hall N."/>
            <person name="Watson M."/>
            <person name="Adriaenssens E.M."/>
            <person name="Foster-Nyarko E."/>
            <person name="Jarju S."/>
            <person name="Secka A."/>
            <person name="Antonio M."/>
            <person name="Oren A."/>
            <person name="Chaudhuri R."/>
            <person name="La Ragione R.M."/>
            <person name="Hildebrand F."/>
            <person name="Pallen M.J."/>
        </authorList>
    </citation>
    <scope>NUCLEOTIDE SEQUENCE [LARGE SCALE GENOMIC DNA]</scope>
    <source>
        <strain evidence="6 7">N37</strain>
    </source>
</reference>
<gene>
    <name evidence="5 6" type="primary">fliW</name>
    <name evidence="6" type="ORF">H9637_02715</name>
</gene>
<dbReference type="PANTHER" id="PTHR39190">
    <property type="entry name" value="FLAGELLAR ASSEMBLY FACTOR FLIW"/>
    <property type="match status" value="1"/>
</dbReference>
<dbReference type="NCBIfam" id="NF009793">
    <property type="entry name" value="PRK13285.1-1"/>
    <property type="match status" value="1"/>
</dbReference>
<dbReference type="SUPFAM" id="SSF141457">
    <property type="entry name" value="BH3618-like"/>
    <property type="match status" value="1"/>
</dbReference>